<sequence>MSFPIIPNITPNISISTPQTIPLLLASIAFEELALAHVINAQAEQLQFVLGTLETGIAPSPPVVTLSNLLAIDSSVQRTLRDVIKKEMLLEFKFENILDLITNTSPAPTPVLLTQQIFSFTGGLQTTTVPPGATSATIQAIGAAGSLGAFSSPSGKGAFIQGDFTVISGEPLAILVGGMDSNLGVLAGGGGGGSFIWRGSGFGDLSPSTLLVAAGGGGGAVDVVNVGQDASTSPNGTTGNPLGGNGGANGNGGAGGTDTTFGGGGGGAGIFSNGGTGSAGAGGTVGGGGGMNIIAGADGGSPGTFGADGGFGGGGAGGANGGGGGGYSGGSGGSAQAIGSFSAGGGGGSLNNGTNQVNTAGAGTGNGVVVIKFFGT</sequence>
<dbReference type="RefSeq" id="WP_336472143.1">
    <property type="nucleotide sequence ID" value="NZ_JBAWSX010000004.1"/>
</dbReference>
<name>A0ABU8FFI2_9BACI</name>
<feature type="compositionally biased region" description="Gly residues" evidence="1">
    <location>
        <begin position="241"/>
        <end position="259"/>
    </location>
</feature>
<dbReference type="InterPro" id="IPR058705">
    <property type="entry name" value="A_ENA"/>
</dbReference>
<feature type="region of interest" description="Disordered" evidence="1">
    <location>
        <begin position="227"/>
        <end position="259"/>
    </location>
</feature>
<proteinExistence type="predicted"/>
<reference evidence="2 3" key="1">
    <citation type="submission" date="2024-01" db="EMBL/GenBank/DDBJ databases">
        <title>Seven novel Bacillus-like species.</title>
        <authorList>
            <person name="Liu G."/>
        </authorList>
    </citation>
    <scope>NUCLEOTIDE SEQUENCE [LARGE SCALE GENOMIC DNA]</scope>
    <source>
        <strain evidence="2 3">FJAT-51639</strain>
    </source>
</reference>
<dbReference type="Pfam" id="PF26595">
    <property type="entry name" value="A_ENA"/>
    <property type="match status" value="1"/>
</dbReference>
<dbReference type="EMBL" id="JBAWSX010000004">
    <property type="protein sequence ID" value="MEI4801442.1"/>
    <property type="molecule type" value="Genomic_DNA"/>
</dbReference>
<evidence type="ECO:0000313" key="3">
    <source>
        <dbReference type="Proteomes" id="UP001372526"/>
    </source>
</evidence>
<organism evidence="2 3">
    <name type="scientific">Bacillus bruguierae</name>
    <dbReference type="NCBI Taxonomy" id="3127667"/>
    <lineage>
        <taxon>Bacteria</taxon>
        <taxon>Bacillati</taxon>
        <taxon>Bacillota</taxon>
        <taxon>Bacilli</taxon>
        <taxon>Bacillales</taxon>
        <taxon>Bacillaceae</taxon>
        <taxon>Bacillus</taxon>
    </lineage>
</organism>
<keyword evidence="3" id="KW-1185">Reference proteome</keyword>
<evidence type="ECO:0000256" key="1">
    <source>
        <dbReference type="SAM" id="MobiDB-lite"/>
    </source>
</evidence>
<evidence type="ECO:0000313" key="2">
    <source>
        <dbReference type="EMBL" id="MEI4801442.1"/>
    </source>
</evidence>
<gene>
    <name evidence="2" type="ORF">WAZ07_08900</name>
</gene>
<dbReference type="Proteomes" id="UP001372526">
    <property type="component" value="Unassembled WGS sequence"/>
</dbReference>
<protein>
    <submittedName>
        <fullName evidence="2">Uncharacterized protein</fullName>
    </submittedName>
</protein>
<accession>A0ABU8FFI2</accession>
<comment type="caution">
    <text evidence="2">The sequence shown here is derived from an EMBL/GenBank/DDBJ whole genome shotgun (WGS) entry which is preliminary data.</text>
</comment>